<feature type="region of interest" description="Disordered" evidence="2">
    <location>
        <begin position="824"/>
        <end position="854"/>
    </location>
</feature>
<evidence type="ECO:0000313" key="3">
    <source>
        <dbReference type="EMBL" id="KAG7099845.1"/>
    </source>
</evidence>
<evidence type="ECO:0000256" key="1">
    <source>
        <dbReference type="SAM" id="Coils"/>
    </source>
</evidence>
<dbReference type="OrthoDB" id="10255630at2759"/>
<feature type="region of interest" description="Disordered" evidence="2">
    <location>
        <begin position="384"/>
        <end position="411"/>
    </location>
</feature>
<feature type="compositionally biased region" description="Pro residues" evidence="2">
    <location>
        <begin position="80"/>
        <end position="95"/>
    </location>
</feature>
<evidence type="ECO:0000313" key="4">
    <source>
        <dbReference type="Proteomes" id="UP001049176"/>
    </source>
</evidence>
<dbReference type="RefSeq" id="XP_043016315.1">
    <property type="nucleotide sequence ID" value="XM_043147605.1"/>
</dbReference>
<feature type="region of interest" description="Disordered" evidence="2">
    <location>
        <begin position="327"/>
        <end position="350"/>
    </location>
</feature>
<dbReference type="PANTHER" id="PTHR23159:SF31">
    <property type="entry name" value="CENTROSOME-ASSOCIATED PROTEIN CEP250 ISOFORM X1"/>
    <property type="match status" value="1"/>
</dbReference>
<keyword evidence="1" id="KW-0175">Coiled coil</keyword>
<evidence type="ECO:0000256" key="2">
    <source>
        <dbReference type="SAM" id="MobiDB-lite"/>
    </source>
</evidence>
<feature type="compositionally biased region" description="Polar residues" evidence="2">
    <location>
        <begin position="64"/>
        <end position="74"/>
    </location>
</feature>
<dbReference type="PANTHER" id="PTHR23159">
    <property type="entry name" value="CENTROSOMAL PROTEIN 2"/>
    <property type="match status" value="1"/>
</dbReference>
<dbReference type="SUPFAM" id="SSF57997">
    <property type="entry name" value="Tropomyosin"/>
    <property type="match status" value="2"/>
</dbReference>
<name>A0A9P7V3X4_9AGAR</name>
<accession>A0A9P7V3X4</accession>
<dbReference type="AlphaFoldDB" id="A0A9P7V3X4"/>
<gene>
    <name evidence="3" type="ORF">E1B28_001652</name>
</gene>
<comment type="caution">
    <text evidence="3">The sequence shown here is derived from an EMBL/GenBank/DDBJ whole genome shotgun (WGS) entry which is preliminary data.</text>
</comment>
<feature type="coiled-coil region" evidence="1">
    <location>
        <begin position="540"/>
        <end position="606"/>
    </location>
</feature>
<organism evidence="3 4">
    <name type="scientific">Marasmius oreades</name>
    <name type="common">fairy-ring Marasmius</name>
    <dbReference type="NCBI Taxonomy" id="181124"/>
    <lineage>
        <taxon>Eukaryota</taxon>
        <taxon>Fungi</taxon>
        <taxon>Dikarya</taxon>
        <taxon>Basidiomycota</taxon>
        <taxon>Agaricomycotina</taxon>
        <taxon>Agaricomycetes</taxon>
        <taxon>Agaricomycetidae</taxon>
        <taxon>Agaricales</taxon>
        <taxon>Marasmiineae</taxon>
        <taxon>Marasmiaceae</taxon>
        <taxon>Marasmius</taxon>
    </lineage>
</organism>
<dbReference type="Proteomes" id="UP001049176">
    <property type="component" value="Chromosome 1"/>
</dbReference>
<protein>
    <submittedName>
        <fullName evidence="3">Uncharacterized protein</fullName>
    </submittedName>
</protein>
<keyword evidence="4" id="KW-1185">Reference proteome</keyword>
<dbReference type="EMBL" id="CM032181">
    <property type="protein sequence ID" value="KAG7099845.1"/>
    <property type="molecule type" value="Genomic_DNA"/>
</dbReference>
<dbReference type="GeneID" id="66070728"/>
<proteinExistence type="predicted"/>
<feature type="compositionally biased region" description="Basic residues" evidence="2">
    <location>
        <begin position="10"/>
        <end position="22"/>
    </location>
</feature>
<feature type="region of interest" description="Disordered" evidence="2">
    <location>
        <begin position="296"/>
        <end position="315"/>
    </location>
</feature>
<reference evidence="3" key="1">
    <citation type="journal article" date="2021" name="Genome Biol. Evol.">
        <title>The assembled and annotated genome of the fairy-ring fungus Marasmius oreades.</title>
        <authorList>
            <person name="Hiltunen M."/>
            <person name="Ament-Velasquez S.L."/>
            <person name="Johannesson H."/>
        </authorList>
    </citation>
    <scope>NUCLEOTIDE SEQUENCE</scope>
    <source>
        <strain evidence="3">03SP1</strain>
    </source>
</reference>
<feature type="region of interest" description="Disordered" evidence="2">
    <location>
        <begin position="750"/>
        <end position="784"/>
    </location>
</feature>
<feature type="compositionally biased region" description="Polar residues" evidence="2">
    <location>
        <begin position="775"/>
        <end position="784"/>
    </location>
</feature>
<feature type="compositionally biased region" description="Basic and acidic residues" evidence="2">
    <location>
        <begin position="116"/>
        <end position="137"/>
    </location>
</feature>
<feature type="compositionally biased region" description="Basic and acidic residues" evidence="2">
    <location>
        <begin position="301"/>
        <end position="315"/>
    </location>
</feature>
<feature type="compositionally biased region" description="Basic and acidic residues" evidence="2">
    <location>
        <begin position="48"/>
        <end position="57"/>
    </location>
</feature>
<sequence length="889" mass="99556">MSEADERAAKAARAKAMLKKRQAAAAKKVGSGSERAFSPAPSEPPAQVEKEKPRDMSDVFGNDDLTSGDTTWLSSLTRAPSPPPVPPAITSPTSPPLSLTSATSPPPQTSIPSNGHVDEELRPESESSKDGLGELDILKSRNDSLQAEVEALKSEREAAFGKLNTLTTRFGELEAMKEKSEASKVEVVKNLDTIKTQLQKSESLLKEEQHQSQQLRERVEQIQAEKDNSIRNEQRTISLLVSEKSALTSELERLGDVDAKAQNIEDQLAQEQEKSRNWDVQLEELKAEMRNTSTRNQVLQVKEKELTEKSREQERQLQLANGTIASLRKESEAHQRKVKELEEQIESDDRAEKLEASLKNTQDRADELEFQLSKLKRAHTDLKTEREDLESRLNNHRDGEDVWKSKHSDLEQQQHSLQQQLTTVSSEKDTLLQEKSTLETEVGKAQEMLALLQGKLKQAAEDLAVSTHHLKAAQTEAKNAIRRAEDAERTQKDLQSEGMNLMHSLDEMRPKIVELTGAKLELSEMVEGLERALSNRDQVISQLEVSLQDVRDEKEMLEKQWQDMLSEREKERTNAEDSSNELQKAYDKLQEELDSALASVQSLESNRAQNHQDAGQRLQEVERLTILTISQSEELAALKQEVEQRSSEQAEGEGFIERAQNEIEILRQELNTKDEEIQRLKGTVGTTANTSPRSLDDEMLGSYKQQHDLELSAAQSHIRSLETALFDAEARSHSLTKQVSALEGQLASYVHHRSSPPVPSRPSSQHSNDLHRAAVTSSSRLNPSSAIIRRTSPAYEQNLSPETRHKRKVSLSMLKARIDRELVATSQTHSRSMSPVPSVAGSNDGSLSQRSRPSTAMGIKSQGLHVRPQFLDDSHVFWCSSCRGDLVVL</sequence>
<feature type="region of interest" description="Disordered" evidence="2">
    <location>
        <begin position="1"/>
        <end position="137"/>
    </location>
</feature>
<feature type="coiled-coil region" evidence="1">
    <location>
        <begin position="656"/>
        <end position="683"/>
    </location>
</feature>
<dbReference type="KEGG" id="more:E1B28_001652"/>
<feature type="coiled-coil region" evidence="1">
    <location>
        <begin position="428"/>
        <end position="497"/>
    </location>
</feature>